<dbReference type="EMBL" id="ABEU02000007">
    <property type="protein sequence ID" value="PNR51074.1"/>
    <property type="molecule type" value="Genomic_DNA"/>
</dbReference>
<evidence type="ECO:0000313" key="3">
    <source>
        <dbReference type="EnsemblPlants" id="Pp3c7_11279V3.1"/>
    </source>
</evidence>
<feature type="compositionally biased region" description="Basic residues" evidence="1">
    <location>
        <begin position="96"/>
        <end position="106"/>
    </location>
</feature>
<dbReference type="InParanoid" id="A0A2K1KBC5"/>
<evidence type="ECO:0000313" key="4">
    <source>
        <dbReference type="Proteomes" id="UP000006727"/>
    </source>
</evidence>
<reference evidence="3" key="3">
    <citation type="submission" date="2020-12" db="UniProtKB">
        <authorList>
            <consortium name="EnsemblPlants"/>
        </authorList>
    </citation>
    <scope>IDENTIFICATION</scope>
</reference>
<protein>
    <submittedName>
        <fullName evidence="2 3">Uncharacterized protein</fullName>
    </submittedName>
</protein>
<reference evidence="2 4" key="2">
    <citation type="journal article" date="2018" name="Plant J.">
        <title>The Physcomitrella patens chromosome-scale assembly reveals moss genome structure and evolution.</title>
        <authorList>
            <person name="Lang D."/>
            <person name="Ullrich K.K."/>
            <person name="Murat F."/>
            <person name="Fuchs J."/>
            <person name="Jenkins J."/>
            <person name="Haas F.B."/>
            <person name="Piednoel M."/>
            <person name="Gundlach H."/>
            <person name="Van Bel M."/>
            <person name="Meyberg R."/>
            <person name="Vives C."/>
            <person name="Morata J."/>
            <person name="Symeonidi A."/>
            <person name="Hiss M."/>
            <person name="Muchero W."/>
            <person name="Kamisugi Y."/>
            <person name="Saleh O."/>
            <person name="Blanc G."/>
            <person name="Decker E.L."/>
            <person name="van Gessel N."/>
            <person name="Grimwood J."/>
            <person name="Hayes R.D."/>
            <person name="Graham S.W."/>
            <person name="Gunter L.E."/>
            <person name="McDaniel S.F."/>
            <person name="Hoernstein S.N.W."/>
            <person name="Larsson A."/>
            <person name="Li F.W."/>
            <person name="Perroud P.F."/>
            <person name="Phillips J."/>
            <person name="Ranjan P."/>
            <person name="Rokshar D.S."/>
            <person name="Rothfels C.J."/>
            <person name="Schneider L."/>
            <person name="Shu S."/>
            <person name="Stevenson D.W."/>
            <person name="Thummler F."/>
            <person name="Tillich M."/>
            <person name="Villarreal Aguilar J.C."/>
            <person name="Widiez T."/>
            <person name="Wong G.K."/>
            <person name="Wymore A."/>
            <person name="Zhang Y."/>
            <person name="Zimmer A.D."/>
            <person name="Quatrano R.S."/>
            <person name="Mayer K.F.X."/>
            <person name="Goodstein D."/>
            <person name="Casacuberta J.M."/>
            <person name="Vandepoele K."/>
            <person name="Reski R."/>
            <person name="Cuming A.C."/>
            <person name="Tuskan G.A."/>
            <person name="Maumus F."/>
            <person name="Salse J."/>
            <person name="Schmutz J."/>
            <person name="Rensing S.A."/>
        </authorList>
    </citation>
    <scope>NUCLEOTIDE SEQUENCE [LARGE SCALE GENOMIC DNA]</scope>
    <source>
        <strain evidence="3 4">cv. Gransden 2004</strain>
    </source>
</reference>
<feature type="compositionally biased region" description="Basic and acidic residues" evidence="1">
    <location>
        <begin position="107"/>
        <end position="135"/>
    </location>
</feature>
<dbReference type="EnsemblPlants" id="Pp3c7_11279V3.1">
    <property type="protein sequence ID" value="Pp3c7_11279V3.1"/>
    <property type="gene ID" value="Pp3c7_11279"/>
</dbReference>
<feature type="compositionally biased region" description="Basic and acidic residues" evidence="1">
    <location>
        <begin position="46"/>
        <end position="67"/>
    </location>
</feature>
<sequence>MKAGLRFQDCSRTHRLRSTCCLRCTIPGTTTSVAATVACLVSSKAYKSDGERGGEEKEKLKRRERETPPPPLRNLQVEERKGKEKGRKEGTEPKKKGMKERMKRKEGRKERNGKEKNEGKNEKEGRNGTERKRKE</sequence>
<dbReference type="AlphaFoldDB" id="A0A2K1KBC5"/>
<keyword evidence="4" id="KW-1185">Reference proteome</keyword>
<evidence type="ECO:0000313" key="2">
    <source>
        <dbReference type="EMBL" id="PNR51074.1"/>
    </source>
</evidence>
<evidence type="ECO:0000256" key="1">
    <source>
        <dbReference type="SAM" id="MobiDB-lite"/>
    </source>
</evidence>
<accession>A0A2K1KBC5</accession>
<reference evidence="2 4" key="1">
    <citation type="journal article" date="2008" name="Science">
        <title>The Physcomitrella genome reveals evolutionary insights into the conquest of land by plants.</title>
        <authorList>
            <person name="Rensing S."/>
            <person name="Lang D."/>
            <person name="Zimmer A."/>
            <person name="Terry A."/>
            <person name="Salamov A."/>
            <person name="Shapiro H."/>
            <person name="Nishiyama T."/>
            <person name="Perroud P.-F."/>
            <person name="Lindquist E."/>
            <person name="Kamisugi Y."/>
            <person name="Tanahashi T."/>
            <person name="Sakakibara K."/>
            <person name="Fujita T."/>
            <person name="Oishi K."/>
            <person name="Shin-I T."/>
            <person name="Kuroki Y."/>
            <person name="Toyoda A."/>
            <person name="Suzuki Y."/>
            <person name="Hashimoto A."/>
            <person name="Yamaguchi K."/>
            <person name="Sugano A."/>
            <person name="Kohara Y."/>
            <person name="Fujiyama A."/>
            <person name="Anterola A."/>
            <person name="Aoki S."/>
            <person name="Ashton N."/>
            <person name="Barbazuk W.B."/>
            <person name="Barker E."/>
            <person name="Bennetzen J."/>
            <person name="Bezanilla M."/>
            <person name="Blankenship R."/>
            <person name="Cho S.H."/>
            <person name="Dutcher S."/>
            <person name="Estelle M."/>
            <person name="Fawcett J.A."/>
            <person name="Gundlach H."/>
            <person name="Hanada K."/>
            <person name="Heyl A."/>
            <person name="Hicks K.A."/>
            <person name="Hugh J."/>
            <person name="Lohr M."/>
            <person name="Mayer K."/>
            <person name="Melkozernov A."/>
            <person name="Murata T."/>
            <person name="Nelson D."/>
            <person name="Pils B."/>
            <person name="Prigge M."/>
            <person name="Reiss B."/>
            <person name="Renner T."/>
            <person name="Rombauts S."/>
            <person name="Rushton P."/>
            <person name="Sanderfoot A."/>
            <person name="Schween G."/>
            <person name="Shiu S.-H."/>
            <person name="Stueber K."/>
            <person name="Theodoulou F.L."/>
            <person name="Tu H."/>
            <person name="Van de Peer Y."/>
            <person name="Verrier P.J."/>
            <person name="Waters E."/>
            <person name="Wood A."/>
            <person name="Yang L."/>
            <person name="Cove D."/>
            <person name="Cuming A."/>
            <person name="Hasebe M."/>
            <person name="Lucas S."/>
            <person name="Mishler D.B."/>
            <person name="Reski R."/>
            <person name="Grigoriev I."/>
            <person name="Quatrano R.S."/>
            <person name="Boore J.L."/>
        </authorList>
    </citation>
    <scope>NUCLEOTIDE SEQUENCE [LARGE SCALE GENOMIC DNA]</scope>
    <source>
        <strain evidence="3 4">cv. Gransden 2004</strain>
    </source>
</reference>
<gene>
    <name evidence="2" type="ORF">PHYPA_010260</name>
</gene>
<dbReference type="Proteomes" id="UP000006727">
    <property type="component" value="Chromosome 7"/>
</dbReference>
<organism evidence="2">
    <name type="scientific">Physcomitrium patens</name>
    <name type="common">Spreading-leaved earth moss</name>
    <name type="synonym">Physcomitrella patens</name>
    <dbReference type="NCBI Taxonomy" id="3218"/>
    <lineage>
        <taxon>Eukaryota</taxon>
        <taxon>Viridiplantae</taxon>
        <taxon>Streptophyta</taxon>
        <taxon>Embryophyta</taxon>
        <taxon>Bryophyta</taxon>
        <taxon>Bryophytina</taxon>
        <taxon>Bryopsida</taxon>
        <taxon>Funariidae</taxon>
        <taxon>Funariales</taxon>
        <taxon>Funariaceae</taxon>
        <taxon>Physcomitrium</taxon>
    </lineage>
</organism>
<proteinExistence type="predicted"/>
<feature type="compositionally biased region" description="Basic and acidic residues" evidence="1">
    <location>
        <begin position="76"/>
        <end position="95"/>
    </location>
</feature>
<feature type="region of interest" description="Disordered" evidence="1">
    <location>
        <begin position="42"/>
        <end position="135"/>
    </location>
</feature>
<dbReference type="Gramene" id="Pp3c7_11279V3.1">
    <property type="protein sequence ID" value="Pp3c7_11279V3.1"/>
    <property type="gene ID" value="Pp3c7_11279"/>
</dbReference>
<name>A0A2K1KBC5_PHYPA</name>